<feature type="domain" description="TOG" evidence="9">
    <location>
        <begin position="5"/>
        <end position="241"/>
    </location>
</feature>
<feature type="compositionally biased region" description="Basic and acidic residues" evidence="8">
    <location>
        <begin position="438"/>
        <end position="450"/>
    </location>
</feature>
<comment type="caution">
    <text evidence="10">The sequence shown here is derived from an EMBL/GenBank/DDBJ whole genome shotgun (WGS) entry which is preliminary data.</text>
</comment>
<keyword evidence="6" id="KW-0131">Cell cycle</keyword>
<feature type="compositionally biased region" description="Basic and acidic residues" evidence="8">
    <location>
        <begin position="229"/>
        <end position="240"/>
    </location>
</feature>
<dbReference type="GO" id="GO:0008017">
    <property type="term" value="F:microtubule binding"/>
    <property type="evidence" value="ECO:0007669"/>
    <property type="project" value="TreeGrafter"/>
</dbReference>
<evidence type="ECO:0000313" key="11">
    <source>
        <dbReference type="Proteomes" id="UP001161757"/>
    </source>
</evidence>
<dbReference type="PANTHER" id="PTHR21567:SF9">
    <property type="entry name" value="CLIP-ASSOCIATING PROTEIN"/>
    <property type="match status" value="1"/>
</dbReference>
<dbReference type="InterPro" id="IPR016024">
    <property type="entry name" value="ARM-type_fold"/>
</dbReference>
<dbReference type="InterPro" id="IPR011989">
    <property type="entry name" value="ARM-like"/>
</dbReference>
<dbReference type="GO" id="GO:0005881">
    <property type="term" value="C:cytoplasmic microtubule"/>
    <property type="evidence" value="ECO:0007669"/>
    <property type="project" value="TreeGrafter"/>
</dbReference>
<feature type="compositionally biased region" description="Polar residues" evidence="8">
    <location>
        <begin position="326"/>
        <end position="337"/>
    </location>
</feature>
<dbReference type="PANTHER" id="PTHR21567">
    <property type="entry name" value="CLASP"/>
    <property type="match status" value="1"/>
</dbReference>
<feature type="compositionally biased region" description="Basic and acidic residues" evidence="8">
    <location>
        <begin position="344"/>
        <end position="357"/>
    </location>
</feature>
<dbReference type="GO" id="GO:1990023">
    <property type="term" value="C:mitotic spindle midzone"/>
    <property type="evidence" value="ECO:0007669"/>
    <property type="project" value="TreeGrafter"/>
</dbReference>
<evidence type="ECO:0000256" key="4">
    <source>
        <dbReference type="ARBA" id="ARBA00022618"/>
    </source>
</evidence>
<proteinExistence type="inferred from homology"/>
<dbReference type="GO" id="GO:0005876">
    <property type="term" value="C:spindle microtubule"/>
    <property type="evidence" value="ECO:0007669"/>
    <property type="project" value="TreeGrafter"/>
</dbReference>
<feature type="compositionally biased region" description="Low complexity" evidence="8">
    <location>
        <begin position="577"/>
        <end position="597"/>
    </location>
</feature>
<dbReference type="Pfam" id="PF12348">
    <property type="entry name" value="CLASP_N"/>
    <property type="match status" value="1"/>
</dbReference>
<feature type="compositionally biased region" description="Basic and acidic residues" evidence="8">
    <location>
        <begin position="395"/>
        <end position="413"/>
    </location>
</feature>
<dbReference type="EMBL" id="JAJGCB010000001">
    <property type="protein sequence ID" value="KAJ8995249.1"/>
    <property type="molecule type" value="Genomic_DNA"/>
</dbReference>
<feature type="compositionally biased region" description="Polar residues" evidence="8">
    <location>
        <begin position="455"/>
        <end position="468"/>
    </location>
</feature>
<evidence type="ECO:0000313" key="10">
    <source>
        <dbReference type="EMBL" id="KAJ8995249.1"/>
    </source>
</evidence>
<dbReference type="GO" id="GO:0051301">
    <property type="term" value="P:cell division"/>
    <property type="evidence" value="ECO:0007669"/>
    <property type="project" value="UniProtKB-KW"/>
</dbReference>
<dbReference type="Proteomes" id="UP001161757">
    <property type="component" value="Unassembled WGS sequence"/>
</dbReference>
<comment type="subunit">
    <text evidence="3">Interacts with microtubules.</text>
</comment>
<keyword evidence="5" id="KW-0493">Microtubule</keyword>
<dbReference type="InterPro" id="IPR034085">
    <property type="entry name" value="TOG"/>
</dbReference>
<dbReference type="SUPFAM" id="SSF48371">
    <property type="entry name" value="ARM repeat"/>
    <property type="match status" value="1"/>
</dbReference>
<sequence length="972" mass="107558">MLGTTYVDVLNFLHYELTLPETEESWKKRQDLLVKLSEIFDNRKDNSVLPKDFVERVKAILPDIVTTALSERTTLSTQACRVISKVAQHLETQIQPQLDILLPQLIVLCGSAKGVNQKNANETIINICKHAGYSPRLFYHVCSAIRDKRIPPRTYAPEWLRILLTSYRTQMDREKDGEAARKAIYQGLTDGQIKVRENSRAVYWEYAKYDAQGARMIMGGLNPHAQAALREDSHNPDKSAAKAGKAPRPGSAIASIKAQNKQLMQQRRGFTPASIKPEDFVFGSMESLDAPTYKKSAQKVAAETSGERQDRHALETPQASHHGEPTGSSRQGTSAHSRNVIFKSSKDNKLEITKELKPASPQVDARPLLSAPVRRGRIVATPMAAPTHRPGSRGEATKKPVELKDKSLSDKSSGRQTPVNTEKEYLSSTVIHHRKVPSRHDAVRYDEKDLPVASGLQNLKRSGRQTPVSADDKEHSAPSSTQPAKKADRPITIIAEDKTEPAHANIMPAKETIAPEQAAEAPSQSAALPLRPVRAFAPENQSLPPADLTNDKGSSHLHVAEGKENSYVVRPRKKRSPGTSPRRSPNRSPQRSPRRNSVGASAKKSLTAAMEYLRRGSLDALGYRRLRKLIENHPGVLITRQSQFNELYELLIGKLASLDEITESREKRLETLSHPAYHRHTIILTLFILTQQYPQWQEPQPGMTLSALLVARCNHSSGYVSTLRAIDDSAGVLCSTTPNILPSIDAVLDTLEQVEHIITTNDPIITPTSTTTIICNSLQSLASDFGPERPRFSNRLPIIMAFGLKILCVLLGRLRSGSQSLYTIQEDRLASFAEHLLATYTSVIKRYVMEYCTALHAVIKPEKRFYQFFSKESDRNLIHYYVAGASGMVYGSLGNTGRVVMPEDDFIDDEMEREPATFDPGSEMSANLKLLQTAGMDQAIAVPPGNLTSMGDDQLAASSGNWQILGTTADDA</sequence>
<feature type="region of interest" description="Disordered" evidence="8">
    <location>
        <begin position="229"/>
        <end position="251"/>
    </location>
</feature>
<feature type="region of interest" description="Disordered" evidence="8">
    <location>
        <begin position="291"/>
        <end position="491"/>
    </location>
</feature>
<evidence type="ECO:0000256" key="7">
    <source>
        <dbReference type="ARBA" id="ARBA00024889"/>
    </source>
</evidence>
<dbReference type="SMART" id="SM01349">
    <property type="entry name" value="TOG"/>
    <property type="match status" value="1"/>
</dbReference>
<feature type="region of interest" description="Disordered" evidence="8">
    <location>
        <begin position="559"/>
        <end position="603"/>
    </location>
</feature>
<accession>A0AAN6IXV2</accession>
<dbReference type="GO" id="GO:0090307">
    <property type="term" value="P:mitotic spindle assembly"/>
    <property type="evidence" value="ECO:0007669"/>
    <property type="project" value="TreeGrafter"/>
</dbReference>
<evidence type="ECO:0000256" key="2">
    <source>
        <dbReference type="ARBA" id="ARBA00009549"/>
    </source>
</evidence>
<evidence type="ECO:0000256" key="3">
    <source>
        <dbReference type="ARBA" id="ARBA00011375"/>
    </source>
</evidence>
<gene>
    <name evidence="10" type="primary">STU1</name>
    <name evidence="10" type="ORF">HRR80_000027</name>
</gene>
<evidence type="ECO:0000256" key="8">
    <source>
        <dbReference type="SAM" id="MobiDB-lite"/>
    </source>
</evidence>
<feature type="compositionally biased region" description="Basic and acidic residues" evidence="8">
    <location>
        <begin position="305"/>
        <end position="314"/>
    </location>
</feature>
<evidence type="ECO:0000256" key="6">
    <source>
        <dbReference type="ARBA" id="ARBA00022776"/>
    </source>
</evidence>
<organism evidence="10 11">
    <name type="scientific">Exophiala dermatitidis</name>
    <name type="common">Black yeast-like fungus</name>
    <name type="synonym">Wangiella dermatitidis</name>
    <dbReference type="NCBI Taxonomy" id="5970"/>
    <lineage>
        <taxon>Eukaryota</taxon>
        <taxon>Fungi</taxon>
        <taxon>Dikarya</taxon>
        <taxon>Ascomycota</taxon>
        <taxon>Pezizomycotina</taxon>
        <taxon>Eurotiomycetes</taxon>
        <taxon>Chaetothyriomycetidae</taxon>
        <taxon>Chaetothyriales</taxon>
        <taxon>Herpotrichiellaceae</taxon>
        <taxon>Exophiala</taxon>
    </lineage>
</organism>
<dbReference type="Gene3D" id="1.25.10.10">
    <property type="entry name" value="Leucine-rich Repeat Variant"/>
    <property type="match status" value="1"/>
</dbReference>
<comment type="subcellular location">
    <subcellularLocation>
        <location evidence="1">Cytoplasm</location>
        <location evidence="1">Cytoskeleton</location>
        <location evidence="1">Spindle</location>
    </subcellularLocation>
</comment>
<comment type="similarity">
    <text evidence="2">Belongs to the CLASP family.</text>
</comment>
<dbReference type="GO" id="GO:0005815">
    <property type="term" value="C:microtubule organizing center"/>
    <property type="evidence" value="ECO:0007669"/>
    <property type="project" value="TreeGrafter"/>
</dbReference>
<comment type="function">
    <text evidence="7">Microtubule binding protein that promotes the stabilization of dynamic microtubules. Required for mitotic spindle formation.</text>
</comment>
<dbReference type="GO" id="GO:0060172">
    <property type="term" value="P:astral microtubule depolymerization"/>
    <property type="evidence" value="ECO:0007669"/>
    <property type="project" value="TreeGrafter"/>
</dbReference>
<evidence type="ECO:0000256" key="5">
    <source>
        <dbReference type="ARBA" id="ARBA00022701"/>
    </source>
</evidence>
<reference evidence="10" key="1">
    <citation type="submission" date="2023-01" db="EMBL/GenBank/DDBJ databases">
        <title>Exophiala dermititidis isolated from Cystic Fibrosis Patient.</title>
        <authorList>
            <person name="Kurbessoian T."/>
            <person name="Crocker A."/>
            <person name="Murante D."/>
            <person name="Hogan D.A."/>
            <person name="Stajich J.E."/>
        </authorList>
    </citation>
    <scope>NUCLEOTIDE SEQUENCE</scope>
    <source>
        <strain evidence="10">Ex8</strain>
    </source>
</reference>
<evidence type="ECO:0000259" key="9">
    <source>
        <dbReference type="SMART" id="SM01349"/>
    </source>
</evidence>
<feature type="compositionally biased region" description="Polar residues" evidence="8">
    <location>
        <begin position="414"/>
        <end position="430"/>
    </location>
</feature>
<keyword evidence="4" id="KW-0132">Cell division</keyword>
<dbReference type="InterPro" id="IPR024395">
    <property type="entry name" value="CLASP_N_dom"/>
</dbReference>
<protein>
    <submittedName>
        <fullName evidence="10">Suppressor of tub2 mutation</fullName>
    </submittedName>
</protein>
<dbReference type="AlphaFoldDB" id="A0AAN6IXV2"/>
<evidence type="ECO:0000256" key="1">
    <source>
        <dbReference type="ARBA" id="ARBA00004186"/>
    </source>
</evidence>
<name>A0AAN6IXV2_EXODE</name>
<keyword evidence="6" id="KW-0498">Mitosis</keyword>